<dbReference type="STRING" id="400727.A0A2T7PQ45"/>
<sequence>MNDDRVVPTSIFKTPEECGGPRYTSPAVRPVTVPPRFYFNSSEAGTIECQIRVAIACMLISKGAYVDTMNWKGCHPFDYGAPPIREEKCTVLIGVRHLGETCAVCGEKDVCGTLWRCRHCDDCCLCTQCYCEDKHDVDHEFLRVDTPGSSGFPMFLDVRMSLLLESHPKPCESELFSEDDGTQEAANSHNAPSTRPAMVPSSSHDDTGVKVDGSSDLLSADRDAEQDLLLEKGSLFPFKHAKDTNDGELSLESSIDEEEKETDDKERQLEVDVGDSVAIKVGESRLEELQKAHGGCTKEMKQAIGMTGRVVMKSTEGSVQVDFKSLGQYPFSPEALIKVSQVKQGDIVRIRSEKDQVKNLNHRVGWKDEMTLTLGKVGRVAKVDSDGDALVIFGRSAFLYSPACCIPEPDAQTDSLVVSKQIVHRTSPSTSEVKDSAVQEQNKALFLKMREMVLGQSSMSYIDQEDPVVRRLFDAIYVGDGETVARLCRKNKSLLASRHQRLTPIMLASTRHSLEVVELLLDLGADINTSIPPNKTALGAAIESKRDEIACLLIHRGAHLSYVDNNKSSYVHLAAYYDMATVIGLLVAQGADINAKDKDMDTPLLIAVQRGSHRAMEAFLSMSGIDGGANVNLHASGMMYNCPLHIACHMAKLQTVEALLELGADVNAQDSSGDTPLHLAIGGRINKDDESECQLRIVIGCMLIRKGAYVDARNKKGRHPFNYGSQLIREGIGRFIRQNKALVKSRYKNG</sequence>
<feature type="compositionally biased region" description="Polar residues" evidence="12">
    <location>
        <begin position="184"/>
        <end position="193"/>
    </location>
</feature>
<dbReference type="InterPro" id="IPR002110">
    <property type="entry name" value="Ankyrin_rpt"/>
</dbReference>
<dbReference type="SUPFAM" id="SSF57850">
    <property type="entry name" value="RING/U-box"/>
    <property type="match status" value="1"/>
</dbReference>
<dbReference type="Gene3D" id="1.25.40.20">
    <property type="entry name" value="Ankyrin repeat-containing domain"/>
    <property type="match status" value="2"/>
</dbReference>
<dbReference type="PROSITE" id="PS50135">
    <property type="entry name" value="ZF_ZZ_2"/>
    <property type="match status" value="1"/>
</dbReference>
<comment type="catalytic activity">
    <reaction evidence="1">
        <text>S-ubiquitinyl-[E2 ubiquitin-conjugating enzyme]-L-cysteine + [acceptor protein]-L-lysine = [E2 ubiquitin-conjugating enzyme]-L-cysteine + N(6)-ubiquitinyl-[acceptor protein]-L-lysine.</text>
        <dbReference type="EC" id="2.3.2.27"/>
    </reaction>
</comment>
<dbReference type="PROSITE" id="PS50088">
    <property type="entry name" value="ANK_REPEAT"/>
    <property type="match status" value="3"/>
</dbReference>
<keyword evidence="4" id="KW-0808">Transferase</keyword>
<accession>A0A2T7PQ45</accession>
<reference evidence="14 15" key="1">
    <citation type="submission" date="2018-04" db="EMBL/GenBank/DDBJ databases">
        <title>The genome of golden apple snail Pomacea canaliculata provides insight into stress tolerance and invasive adaptation.</title>
        <authorList>
            <person name="Liu C."/>
            <person name="Liu B."/>
            <person name="Ren Y."/>
            <person name="Zhang Y."/>
            <person name="Wang H."/>
            <person name="Li S."/>
            <person name="Jiang F."/>
            <person name="Yin L."/>
            <person name="Zhang G."/>
            <person name="Qian W."/>
            <person name="Fan W."/>
        </authorList>
    </citation>
    <scope>NUCLEOTIDE SEQUENCE [LARGE SCALE GENOMIC DNA]</scope>
    <source>
        <strain evidence="14">SZHN2017</strain>
        <tissue evidence="14">Muscle</tissue>
    </source>
</reference>
<protein>
    <recommendedName>
        <fullName evidence="3">RING-type E3 ubiquitin transferase</fullName>
        <ecNumber evidence="3">2.3.2.27</ecNumber>
    </recommendedName>
</protein>
<dbReference type="GO" id="GO:0061630">
    <property type="term" value="F:ubiquitin protein ligase activity"/>
    <property type="evidence" value="ECO:0007669"/>
    <property type="project" value="UniProtKB-EC"/>
</dbReference>
<dbReference type="EC" id="2.3.2.27" evidence="3"/>
<evidence type="ECO:0000313" key="15">
    <source>
        <dbReference type="Proteomes" id="UP000245119"/>
    </source>
</evidence>
<comment type="pathway">
    <text evidence="2">Protein modification; protein ubiquitination.</text>
</comment>
<dbReference type="SMART" id="SM00248">
    <property type="entry name" value="ANK"/>
    <property type="match status" value="6"/>
</dbReference>
<evidence type="ECO:0000256" key="9">
    <source>
        <dbReference type="ARBA" id="ARBA00022833"/>
    </source>
</evidence>
<keyword evidence="15" id="KW-1185">Reference proteome</keyword>
<dbReference type="InterPro" id="IPR000433">
    <property type="entry name" value="Znf_ZZ"/>
</dbReference>
<evidence type="ECO:0000256" key="3">
    <source>
        <dbReference type="ARBA" id="ARBA00012483"/>
    </source>
</evidence>
<evidence type="ECO:0000313" key="14">
    <source>
        <dbReference type="EMBL" id="PVD35497.1"/>
    </source>
</evidence>
<evidence type="ECO:0000256" key="6">
    <source>
        <dbReference type="ARBA" id="ARBA00022737"/>
    </source>
</evidence>
<evidence type="ECO:0000256" key="12">
    <source>
        <dbReference type="SAM" id="MobiDB-lite"/>
    </source>
</evidence>
<feature type="region of interest" description="Disordered" evidence="12">
    <location>
        <begin position="241"/>
        <end position="267"/>
    </location>
</feature>
<evidence type="ECO:0000256" key="8">
    <source>
        <dbReference type="ARBA" id="ARBA00022786"/>
    </source>
</evidence>
<evidence type="ECO:0000256" key="4">
    <source>
        <dbReference type="ARBA" id="ARBA00022679"/>
    </source>
</evidence>
<keyword evidence="6" id="KW-0677">Repeat</keyword>
<name>A0A2T7PQ45_POMCA</name>
<dbReference type="Pfam" id="PF12796">
    <property type="entry name" value="Ank_2"/>
    <property type="match status" value="2"/>
</dbReference>
<evidence type="ECO:0000259" key="13">
    <source>
        <dbReference type="PROSITE" id="PS50135"/>
    </source>
</evidence>
<dbReference type="InterPro" id="IPR040847">
    <property type="entry name" value="SH3_15"/>
</dbReference>
<dbReference type="PROSITE" id="PS50297">
    <property type="entry name" value="ANK_REP_REGION"/>
    <property type="match status" value="3"/>
</dbReference>
<keyword evidence="8" id="KW-0833">Ubl conjugation pathway</keyword>
<evidence type="ECO:0000256" key="1">
    <source>
        <dbReference type="ARBA" id="ARBA00000900"/>
    </source>
</evidence>
<dbReference type="GO" id="GO:0005737">
    <property type="term" value="C:cytoplasm"/>
    <property type="evidence" value="ECO:0007669"/>
    <property type="project" value="TreeGrafter"/>
</dbReference>
<keyword evidence="10" id="KW-0040">ANK repeat</keyword>
<dbReference type="EMBL" id="PZQS01000002">
    <property type="protein sequence ID" value="PVD35497.1"/>
    <property type="molecule type" value="Genomic_DNA"/>
</dbReference>
<dbReference type="Proteomes" id="UP000245119">
    <property type="component" value="Linkage Group LG2"/>
</dbReference>
<dbReference type="InterPro" id="IPR036770">
    <property type="entry name" value="Ankyrin_rpt-contain_sf"/>
</dbReference>
<gene>
    <name evidence="14" type="ORF">C0Q70_02460</name>
</gene>
<keyword evidence="7 11" id="KW-0863">Zinc-finger</keyword>
<keyword evidence="5" id="KW-0479">Metal-binding</keyword>
<evidence type="ECO:0000256" key="7">
    <source>
        <dbReference type="ARBA" id="ARBA00022771"/>
    </source>
</evidence>
<evidence type="ECO:0000256" key="5">
    <source>
        <dbReference type="ARBA" id="ARBA00022723"/>
    </source>
</evidence>
<dbReference type="GO" id="GO:0016567">
    <property type="term" value="P:protein ubiquitination"/>
    <property type="evidence" value="ECO:0007669"/>
    <property type="project" value="UniProtKB-UniPathway"/>
</dbReference>
<dbReference type="OrthoDB" id="6153504at2759"/>
<dbReference type="PANTHER" id="PTHR24202:SF4">
    <property type="entry name" value="E3 UBIQUITIN-PROTEIN LIGASE MIB2-RELATED"/>
    <property type="match status" value="1"/>
</dbReference>
<feature type="repeat" description="ANK" evidence="10">
    <location>
        <begin position="639"/>
        <end position="671"/>
    </location>
</feature>
<dbReference type="Pfam" id="PF18346">
    <property type="entry name" value="SH3_15"/>
    <property type="match status" value="2"/>
</dbReference>
<feature type="repeat" description="ANK" evidence="10">
    <location>
        <begin position="566"/>
        <end position="598"/>
    </location>
</feature>
<dbReference type="Pfam" id="PF00023">
    <property type="entry name" value="Ank"/>
    <property type="match status" value="1"/>
</dbReference>
<dbReference type="SUPFAM" id="SSF48403">
    <property type="entry name" value="Ankyrin repeat"/>
    <property type="match status" value="1"/>
</dbReference>
<dbReference type="UniPathway" id="UPA00143"/>
<evidence type="ECO:0000256" key="10">
    <source>
        <dbReference type="PROSITE-ProRule" id="PRU00023"/>
    </source>
</evidence>
<organism evidence="14 15">
    <name type="scientific">Pomacea canaliculata</name>
    <name type="common">Golden apple snail</name>
    <dbReference type="NCBI Taxonomy" id="400727"/>
    <lineage>
        <taxon>Eukaryota</taxon>
        <taxon>Metazoa</taxon>
        <taxon>Spiralia</taxon>
        <taxon>Lophotrochozoa</taxon>
        <taxon>Mollusca</taxon>
        <taxon>Gastropoda</taxon>
        <taxon>Caenogastropoda</taxon>
        <taxon>Architaenioglossa</taxon>
        <taxon>Ampullarioidea</taxon>
        <taxon>Ampullariidae</taxon>
        <taxon>Pomacea</taxon>
    </lineage>
</organism>
<dbReference type="AlphaFoldDB" id="A0A2T7PQ45"/>
<proteinExistence type="predicted"/>
<evidence type="ECO:0000256" key="11">
    <source>
        <dbReference type="PROSITE-ProRule" id="PRU00228"/>
    </source>
</evidence>
<dbReference type="PANTHER" id="PTHR24202">
    <property type="entry name" value="E3 UBIQUITIN-PROTEIN LIGASE MIB2"/>
    <property type="match status" value="1"/>
</dbReference>
<evidence type="ECO:0000256" key="2">
    <source>
        <dbReference type="ARBA" id="ARBA00004906"/>
    </source>
</evidence>
<comment type="caution">
    <text evidence="14">The sequence shown here is derived from an EMBL/GenBank/DDBJ whole genome shotgun (WGS) entry which is preliminary data.</text>
</comment>
<feature type="repeat" description="ANK" evidence="10">
    <location>
        <begin position="500"/>
        <end position="532"/>
    </location>
</feature>
<dbReference type="GO" id="GO:0008270">
    <property type="term" value="F:zinc ion binding"/>
    <property type="evidence" value="ECO:0007669"/>
    <property type="project" value="UniProtKB-KW"/>
</dbReference>
<feature type="region of interest" description="Disordered" evidence="12">
    <location>
        <begin position="173"/>
        <end position="215"/>
    </location>
</feature>
<feature type="domain" description="ZZ-type" evidence="13">
    <location>
        <begin position="97"/>
        <end position="149"/>
    </location>
</feature>
<keyword evidence="9" id="KW-0862">Zinc</keyword>